<organism evidence="2 3">
    <name type="scientific">Veillonella magna</name>
    <dbReference type="NCBI Taxonomy" id="464322"/>
    <lineage>
        <taxon>Bacteria</taxon>
        <taxon>Bacillati</taxon>
        <taxon>Bacillota</taxon>
        <taxon>Negativicutes</taxon>
        <taxon>Veillonellales</taxon>
        <taxon>Veillonellaceae</taxon>
        <taxon>Veillonella</taxon>
    </lineage>
</organism>
<dbReference type="RefSeq" id="WP_205088098.1">
    <property type="nucleotide sequence ID" value="NZ_JACJLA010000012.1"/>
</dbReference>
<evidence type="ECO:0000313" key="2">
    <source>
        <dbReference type="EMBL" id="MBM6913118.1"/>
    </source>
</evidence>
<dbReference type="EMBL" id="JACJLA010000012">
    <property type="protein sequence ID" value="MBM6913118.1"/>
    <property type="molecule type" value="Genomic_DNA"/>
</dbReference>
<dbReference type="Proteomes" id="UP000707138">
    <property type="component" value="Unassembled WGS sequence"/>
</dbReference>
<keyword evidence="1" id="KW-0472">Membrane</keyword>
<keyword evidence="1" id="KW-0812">Transmembrane</keyword>
<evidence type="ECO:0000313" key="3">
    <source>
        <dbReference type="Proteomes" id="UP000707138"/>
    </source>
</evidence>
<sequence length="77" mass="9282">MEMLLKIIGLMSIMAGVVYIGWRIYRTISNSIEEKDQMWQNYWMLSQRVRNLEEMFEASRKESLLGKLRNLKEESHQ</sequence>
<name>A0ABS2GIZ3_9FIRM</name>
<keyword evidence="1" id="KW-1133">Transmembrane helix</keyword>
<feature type="transmembrane region" description="Helical" evidence="1">
    <location>
        <begin position="7"/>
        <end position="25"/>
    </location>
</feature>
<reference evidence="2 3" key="1">
    <citation type="journal article" date="2021" name="Sci. Rep.">
        <title>The distribution of antibiotic resistance genes in chicken gut microbiota commensals.</title>
        <authorList>
            <person name="Juricova H."/>
            <person name="Matiasovicova J."/>
            <person name="Kubasova T."/>
            <person name="Cejkova D."/>
            <person name="Rychlik I."/>
        </authorList>
    </citation>
    <scope>NUCLEOTIDE SEQUENCE [LARGE SCALE GENOMIC DNA]</scope>
    <source>
        <strain evidence="2 3">An537</strain>
    </source>
</reference>
<keyword evidence="3" id="KW-1185">Reference proteome</keyword>
<protein>
    <submittedName>
        <fullName evidence="2">Uncharacterized protein</fullName>
    </submittedName>
</protein>
<gene>
    <name evidence="2" type="ORF">H6A01_07280</name>
</gene>
<evidence type="ECO:0000256" key="1">
    <source>
        <dbReference type="SAM" id="Phobius"/>
    </source>
</evidence>
<proteinExistence type="predicted"/>
<comment type="caution">
    <text evidence="2">The sequence shown here is derived from an EMBL/GenBank/DDBJ whole genome shotgun (WGS) entry which is preliminary data.</text>
</comment>
<accession>A0ABS2GIZ3</accession>